<evidence type="ECO:0000256" key="5">
    <source>
        <dbReference type="ARBA" id="ARBA00022553"/>
    </source>
</evidence>
<evidence type="ECO:0000256" key="8">
    <source>
        <dbReference type="ARBA" id="ARBA00022843"/>
    </source>
</evidence>
<protein>
    <recommendedName>
        <fullName evidence="13">Virion infectivity factor</fullName>
    </recommendedName>
</protein>
<accession>A4UDH3</accession>
<evidence type="ECO:0000256" key="1">
    <source>
        <dbReference type="ARBA" id="ARBA00004328"/>
    </source>
</evidence>
<organismHost>
    <name type="scientific">Pan troglodytes</name>
    <name type="common">Chimpanzee</name>
    <dbReference type="NCBI Taxonomy" id="9598"/>
</organismHost>
<organismHost>
    <name type="scientific">Cercopithecidae</name>
    <name type="common">Old World monkeys</name>
    <dbReference type="NCBI Taxonomy" id="9527"/>
</organismHost>
<feature type="region of interest" description="Disordered" evidence="14">
    <location>
        <begin position="191"/>
        <end position="247"/>
    </location>
</feature>
<evidence type="ECO:0000256" key="2">
    <source>
        <dbReference type="ARBA" id="ARBA00004501"/>
    </source>
</evidence>
<proteinExistence type="inferred from homology"/>
<organism evidence="15">
    <name type="scientific">Simian immunodeficiency virus</name>
    <name type="common">SIV</name>
    <dbReference type="NCBI Taxonomy" id="11723"/>
    <lineage>
        <taxon>Viruses</taxon>
        <taxon>Riboviria</taxon>
        <taxon>Pararnavirae</taxon>
        <taxon>Artverviricota</taxon>
        <taxon>Revtraviricetes</taxon>
        <taxon>Ortervirales</taxon>
        <taxon>Retroviridae</taxon>
        <taxon>Orthoretrovirinae</taxon>
        <taxon>Lentivirus</taxon>
        <taxon>Lentivirus simimdef</taxon>
    </lineage>
</organism>
<evidence type="ECO:0000256" key="9">
    <source>
        <dbReference type="ARBA" id="ARBA00022844"/>
    </source>
</evidence>
<evidence type="ECO:0000256" key="10">
    <source>
        <dbReference type="ARBA" id="ARBA00022870"/>
    </source>
</evidence>
<keyword evidence="12" id="KW-1035">Host cytoplasm</keyword>
<dbReference type="GO" id="GO:0030430">
    <property type="term" value="C:host cell cytoplasm"/>
    <property type="evidence" value="ECO:0007669"/>
    <property type="project" value="UniProtKB-SubCell"/>
</dbReference>
<feature type="compositionally biased region" description="Basic residues" evidence="14">
    <location>
        <begin position="213"/>
        <end position="226"/>
    </location>
</feature>
<dbReference type="GO" id="GO:0020002">
    <property type="term" value="C:host cell plasma membrane"/>
    <property type="evidence" value="ECO:0007669"/>
    <property type="project" value="UniProtKB-SubCell"/>
</dbReference>
<evidence type="ECO:0000256" key="13">
    <source>
        <dbReference type="RuleBase" id="RU003341"/>
    </source>
</evidence>
<keyword evidence="7" id="KW-0833">Ubl conjugation pathway</keyword>
<evidence type="ECO:0000256" key="12">
    <source>
        <dbReference type="ARBA" id="ARBA00023200"/>
    </source>
</evidence>
<keyword evidence="6" id="KW-0945">Host-virus interaction</keyword>
<evidence type="ECO:0000256" key="7">
    <source>
        <dbReference type="ARBA" id="ARBA00022786"/>
    </source>
</evidence>
<keyword evidence="4" id="KW-1032">Host cell membrane</keyword>
<reference evidence="15" key="1">
    <citation type="journal article" date="2007" name="Virology">
        <title>Full-length sequence analysis of SIVmus in wild populations of mustached monkeys (Cercopithecus cephus) from Cameroon provides evidence for two co-circulating SIVmus lineages.</title>
        <authorList>
            <person name="Aghokeng A.F."/>
            <person name="Bailes E."/>
            <person name="Loul S."/>
            <person name="Courgnaud V."/>
            <person name="Mpoudi-Ngolle E."/>
            <person name="Sharp P.M."/>
            <person name="Delaporte E."/>
            <person name="Peeters M."/>
        </authorList>
    </citation>
    <scope>NUCLEOTIDE SEQUENCE</scope>
    <source>
        <strain evidence="15">SIVmus01CM2500</strain>
    </source>
</reference>
<comment type="subcellular location">
    <subcellularLocation>
        <location evidence="2 13">Host cell membrane</location>
        <topology evidence="2 13">Peripheral membrane protein</topology>
        <orientation evidence="2 13">Cytoplasmic side</orientation>
    </subcellularLocation>
    <subcellularLocation>
        <location evidence="13">Host cytoplasm</location>
    </subcellularLocation>
    <subcellularLocation>
        <location evidence="1 13">Virion</location>
    </subcellularLocation>
    <text evidence="13">In the cytoplasm, seems to colocalize with intermediate filament vimentin. A fraction is associated with the cytoplasmic side of cellular membranes, presumably via the interaction with Pr55Gag precursor.</text>
</comment>
<keyword evidence="10" id="KW-1043">Host membrane</keyword>
<evidence type="ECO:0000256" key="3">
    <source>
        <dbReference type="ARBA" id="ARBA00006372"/>
    </source>
</evidence>
<dbReference type="GO" id="GO:0044423">
    <property type="term" value="C:virion component"/>
    <property type="evidence" value="ECO:0007669"/>
    <property type="project" value="UniProtKB-KW"/>
</dbReference>
<keyword evidence="9" id="KW-0946">Virion</keyword>
<evidence type="ECO:0000256" key="14">
    <source>
        <dbReference type="SAM" id="MobiDB-lite"/>
    </source>
</evidence>
<evidence type="ECO:0000256" key="11">
    <source>
        <dbReference type="ARBA" id="ARBA00023136"/>
    </source>
</evidence>
<name>A4UDH3_SIV</name>
<evidence type="ECO:0000256" key="6">
    <source>
        <dbReference type="ARBA" id="ARBA00022581"/>
    </source>
</evidence>
<dbReference type="InterPro" id="IPR000475">
    <property type="entry name" value="Vif"/>
</dbReference>
<gene>
    <name evidence="15" type="primary">vif</name>
</gene>
<sequence length="247" mass="28456">MAQRKMWIVTPIQFMTERRMDWLIRCTKHHILSGKAPFSYIHHYQVQHQRFTQNQIKIPLTIKKREEDKVESTYIQITILWDVTNVGPASLSKSTYWQQSYILEWVYVRAAPQDREVDMVWYSTYLDPELAMQIIHTYHFSCFQEQDIIRALRGERILGICQHQTAHLPKVGTPPSLEKLAFFAYIKQGDGATPSKSPSPMAKPPGTNNHGAGTKRHVGSKRRGRKALLQGRAPWDLGPSHGAPSRP</sequence>
<evidence type="ECO:0000256" key="4">
    <source>
        <dbReference type="ARBA" id="ARBA00022511"/>
    </source>
</evidence>
<keyword evidence="8" id="KW-0832">Ubl conjugation</keyword>
<comment type="similarity">
    <text evidence="3 13">Belongs to the primate lentivirus group Vif protein family.</text>
</comment>
<keyword evidence="5" id="KW-0597">Phosphoprotein</keyword>
<dbReference type="EMBL" id="EF070331">
    <property type="protein sequence ID" value="ABO61055.1"/>
    <property type="molecule type" value="Genomic_DNA"/>
</dbReference>
<dbReference type="GO" id="GO:0019058">
    <property type="term" value="P:viral life cycle"/>
    <property type="evidence" value="ECO:0007669"/>
    <property type="project" value="InterPro"/>
</dbReference>
<dbReference type="Pfam" id="PF00559">
    <property type="entry name" value="Vif"/>
    <property type="match status" value="1"/>
</dbReference>
<dbReference type="PRINTS" id="PR00349">
    <property type="entry name" value="VIRIONINFFCT"/>
</dbReference>
<evidence type="ECO:0000313" key="15">
    <source>
        <dbReference type="EMBL" id="ABO61055.1"/>
    </source>
</evidence>
<keyword evidence="11" id="KW-0472">Membrane</keyword>